<accession>A0ABQ2D7S9</accession>
<dbReference type="PANTHER" id="PTHR30313">
    <property type="entry name" value="DNA PRIMASE"/>
    <property type="match status" value="1"/>
</dbReference>
<comment type="catalytic activity">
    <reaction evidence="12">
        <text>ssDNA + n NTP = ssDNA/pppN(pN)n-1 hybrid + (n-1) diphosphate.</text>
        <dbReference type="EC" id="2.7.7.101"/>
    </reaction>
</comment>
<dbReference type="Gene3D" id="3.40.1360.10">
    <property type="match status" value="1"/>
</dbReference>
<dbReference type="Gene3D" id="3.90.580.10">
    <property type="entry name" value="Zinc finger, CHC2-type domain"/>
    <property type="match status" value="1"/>
</dbReference>
<comment type="similarity">
    <text evidence="12">Belongs to the DnaG primase family.</text>
</comment>
<keyword evidence="11 12" id="KW-0804">Transcription</keyword>
<evidence type="ECO:0000256" key="6">
    <source>
        <dbReference type="ARBA" id="ARBA00022723"/>
    </source>
</evidence>
<evidence type="ECO:0000256" key="11">
    <source>
        <dbReference type="ARBA" id="ARBA00023163"/>
    </source>
</evidence>
<dbReference type="InterPro" id="IPR036977">
    <property type="entry name" value="DNA_primase_Znf_CHC2"/>
</dbReference>
<comment type="cofactor">
    <cofactor evidence="12">
        <name>Zn(2+)</name>
        <dbReference type="ChEBI" id="CHEBI:29105"/>
    </cofactor>
    <text evidence="12">Binds 1 zinc ion per monomer.</text>
</comment>
<evidence type="ECO:0000256" key="5">
    <source>
        <dbReference type="ARBA" id="ARBA00022705"/>
    </source>
</evidence>
<comment type="caution">
    <text evidence="14">The sequence shown here is derived from an EMBL/GenBank/DDBJ whole genome shotgun (WGS) entry which is preliminary data.</text>
</comment>
<gene>
    <name evidence="12 14" type="primary">dnaG</name>
    <name evidence="14" type="ORF">GCM10008938_37520</name>
</gene>
<dbReference type="Proteomes" id="UP000632222">
    <property type="component" value="Unassembled WGS sequence"/>
</dbReference>
<comment type="function">
    <text evidence="12">RNA polymerase that catalyzes the synthesis of short RNA molecules used as primers for DNA polymerase during DNA replication.</text>
</comment>
<evidence type="ECO:0000256" key="3">
    <source>
        <dbReference type="ARBA" id="ARBA00022679"/>
    </source>
</evidence>
<dbReference type="Gene3D" id="3.90.980.10">
    <property type="entry name" value="DNA primase, catalytic core, N-terminal domain"/>
    <property type="match status" value="1"/>
</dbReference>
<keyword evidence="7 12" id="KW-0863">Zinc-finger</keyword>
<evidence type="ECO:0000256" key="8">
    <source>
        <dbReference type="ARBA" id="ARBA00022833"/>
    </source>
</evidence>
<protein>
    <recommendedName>
        <fullName evidence="12">DNA primase</fullName>
        <ecNumber evidence="12">2.7.7.101</ecNumber>
    </recommendedName>
</protein>
<dbReference type="SMART" id="SM00400">
    <property type="entry name" value="ZnF_CHCC"/>
    <property type="match status" value="1"/>
</dbReference>
<dbReference type="Pfam" id="PF13155">
    <property type="entry name" value="Toprim_2"/>
    <property type="match status" value="1"/>
</dbReference>
<dbReference type="InterPro" id="IPR006295">
    <property type="entry name" value="DNA_primase_DnaG"/>
</dbReference>
<dbReference type="RefSeq" id="WP_189005317.1">
    <property type="nucleotide sequence ID" value="NZ_BMOD01000018.1"/>
</dbReference>
<comment type="domain">
    <text evidence="12">Contains an N-terminal zinc-binding domain, a central core domain that contains the primase activity, and a C-terminal DnaB-binding domain.</text>
</comment>
<dbReference type="Pfam" id="PF01807">
    <property type="entry name" value="Zn_ribbon_DnaG"/>
    <property type="match status" value="1"/>
</dbReference>
<dbReference type="Pfam" id="PF08275">
    <property type="entry name" value="DNAG_N"/>
    <property type="match status" value="1"/>
</dbReference>
<dbReference type="InterPro" id="IPR037068">
    <property type="entry name" value="DNA_primase_core_N_sf"/>
</dbReference>
<evidence type="ECO:0000313" key="14">
    <source>
        <dbReference type="EMBL" id="GGJ48003.1"/>
    </source>
</evidence>
<evidence type="ECO:0000259" key="13">
    <source>
        <dbReference type="PROSITE" id="PS50880"/>
    </source>
</evidence>
<evidence type="ECO:0000313" key="15">
    <source>
        <dbReference type="Proteomes" id="UP000632222"/>
    </source>
</evidence>
<name>A0ABQ2D7S9_9DEIO</name>
<feature type="domain" description="Toprim" evidence="13">
    <location>
        <begin position="244"/>
        <end position="324"/>
    </location>
</feature>
<dbReference type="EMBL" id="BMOD01000018">
    <property type="protein sequence ID" value="GGJ48003.1"/>
    <property type="molecule type" value="Genomic_DNA"/>
</dbReference>
<reference evidence="15" key="1">
    <citation type="journal article" date="2019" name="Int. J. Syst. Evol. Microbiol.">
        <title>The Global Catalogue of Microorganisms (GCM) 10K type strain sequencing project: providing services to taxonomists for standard genome sequencing and annotation.</title>
        <authorList>
            <consortium name="The Broad Institute Genomics Platform"/>
            <consortium name="The Broad Institute Genome Sequencing Center for Infectious Disease"/>
            <person name="Wu L."/>
            <person name="Ma J."/>
        </authorList>
    </citation>
    <scope>NUCLEOTIDE SEQUENCE [LARGE SCALE GENOMIC DNA]</scope>
    <source>
        <strain evidence="15">JCM 14370</strain>
    </source>
</reference>
<dbReference type="PANTHER" id="PTHR30313:SF2">
    <property type="entry name" value="DNA PRIMASE"/>
    <property type="match status" value="1"/>
</dbReference>
<evidence type="ECO:0000256" key="9">
    <source>
        <dbReference type="ARBA" id="ARBA00022842"/>
    </source>
</evidence>
<dbReference type="InterPro" id="IPR013264">
    <property type="entry name" value="DNAG_N"/>
</dbReference>
<keyword evidence="2 12" id="KW-0639">Primosome</keyword>
<keyword evidence="8 12" id="KW-0862">Zinc</keyword>
<evidence type="ECO:0000256" key="10">
    <source>
        <dbReference type="ARBA" id="ARBA00023125"/>
    </source>
</evidence>
<keyword evidence="9" id="KW-0460">Magnesium</keyword>
<dbReference type="InterPro" id="IPR006171">
    <property type="entry name" value="TOPRIM_dom"/>
</dbReference>
<dbReference type="InterPro" id="IPR002694">
    <property type="entry name" value="Znf_CHC2"/>
</dbReference>
<evidence type="ECO:0000256" key="7">
    <source>
        <dbReference type="ARBA" id="ARBA00022771"/>
    </source>
</evidence>
<proteinExistence type="inferred from homology"/>
<dbReference type="SMART" id="SM00493">
    <property type="entry name" value="TOPRIM"/>
    <property type="match status" value="1"/>
</dbReference>
<organism evidence="14 15">
    <name type="scientific">Deinococcus roseus</name>
    <dbReference type="NCBI Taxonomy" id="392414"/>
    <lineage>
        <taxon>Bacteria</taxon>
        <taxon>Thermotogati</taxon>
        <taxon>Deinococcota</taxon>
        <taxon>Deinococci</taxon>
        <taxon>Deinococcales</taxon>
        <taxon>Deinococcaceae</taxon>
        <taxon>Deinococcus</taxon>
    </lineage>
</organism>
<evidence type="ECO:0000256" key="4">
    <source>
        <dbReference type="ARBA" id="ARBA00022695"/>
    </source>
</evidence>
<keyword evidence="1 12" id="KW-0240">DNA-directed RNA polymerase</keyword>
<keyword evidence="10 12" id="KW-0238">DNA-binding</keyword>
<dbReference type="SUPFAM" id="SSF57783">
    <property type="entry name" value="Zinc beta-ribbon"/>
    <property type="match status" value="1"/>
</dbReference>
<dbReference type="SUPFAM" id="SSF56731">
    <property type="entry name" value="DNA primase core"/>
    <property type="match status" value="1"/>
</dbReference>
<keyword evidence="15" id="KW-1185">Reference proteome</keyword>
<dbReference type="NCBIfam" id="TIGR01391">
    <property type="entry name" value="dnaG"/>
    <property type="match status" value="1"/>
</dbReference>
<evidence type="ECO:0000256" key="1">
    <source>
        <dbReference type="ARBA" id="ARBA00022478"/>
    </source>
</evidence>
<sequence>MGVKDSIKAKLPLESVVAEHLQLLPAGPHRLKARCPFHREDTPSFVVDTQADYYYCFGCKASGDVFSFVQRSENLSFSEALQKLADRAGIKLEFASSKEKMSLLEVNQFALQYFQACLNQPAGAAALQYLHSRGLTSDSIQAFELGFAPSGWTALLEHAKAARIDEQLLLDAGLLAQKEHRTYDRFRNRVMFPIRDALGRVVGFGGRVLDDSKPKYLNTPETPLFSKKTVLYGLDRARGVALKDGLVLVEGYLDVIMMQQSGVHNAVATLGTALTAEHADVLSRLGIRRLKLMFDRDEAGIKATLAGLDQAIGRSFAVSAHQVPAGKDPAEFLLSGEVSELVNGLQHGISEVDFRVEVALSACDVKTPEGQRDFLQQLLPRMQPLSVLDFAALDMRRQVASVLGMPEQRLLEWLDHHAKGPNLESWQVTPGGQPSTEDLLVFHLWKHPTWREWCGEADGYQSVLLQQVLKGLQQHQDPQMLLDWLEQQGLKDVLLQVVFAEHEAMSEEAFQRFLSEYREKLGRVTLKAQLQVLRAELSTADPQRQRMLLSEIHMLQQKLQQVVHID</sequence>
<keyword evidence="3 12" id="KW-0808">Transferase</keyword>
<dbReference type="InterPro" id="IPR050219">
    <property type="entry name" value="DnaG_primase"/>
</dbReference>
<dbReference type="EC" id="2.7.7.101" evidence="12"/>
<feature type="zinc finger region" description="CHC2-type" evidence="12">
    <location>
        <begin position="35"/>
        <end position="59"/>
    </location>
</feature>
<keyword evidence="4 12" id="KW-0548">Nucleotidyltransferase</keyword>
<dbReference type="InterPro" id="IPR034151">
    <property type="entry name" value="TOPRIM_DnaG_bac"/>
</dbReference>
<evidence type="ECO:0000256" key="12">
    <source>
        <dbReference type="HAMAP-Rule" id="MF_00974"/>
    </source>
</evidence>
<dbReference type="PROSITE" id="PS50880">
    <property type="entry name" value="TOPRIM"/>
    <property type="match status" value="1"/>
</dbReference>
<dbReference type="InterPro" id="IPR030846">
    <property type="entry name" value="DnaG_bac"/>
</dbReference>
<evidence type="ECO:0000256" key="2">
    <source>
        <dbReference type="ARBA" id="ARBA00022515"/>
    </source>
</evidence>
<keyword evidence="6 12" id="KW-0479">Metal-binding</keyword>
<comment type="subunit">
    <text evidence="12">Monomer. Interacts with DnaB.</text>
</comment>
<keyword evidence="5 12" id="KW-0235">DNA replication</keyword>
<dbReference type="CDD" id="cd03364">
    <property type="entry name" value="TOPRIM_DnaG_primases"/>
    <property type="match status" value="1"/>
</dbReference>
<dbReference type="HAMAP" id="MF_00974">
    <property type="entry name" value="DNA_primase_DnaG"/>
    <property type="match status" value="1"/>
</dbReference>